<evidence type="ECO:0000256" key="3">
    <source>
        <dbReference type="SAM" id="MobiDB-lite"/>
    </source>
</evidence>
<dbReference type="Proteomes" id="UP000008064">
    <property type="component" value="Unassembled WGS sequence"/>
</dbReference>
<keyword evidence="2" id="KW-0479">Metal-binding</keyword>
<proteinExistence type="predicted"/>
<dbReference type="Pfam" id="PF00098">
    <property type="entry name" value="zf-CCHC"/>
    <property type="match status" value="1"/>
</dbReference>
<dbReference type="GeneID" id="18815704"/>
<evidence type="ECO:0000256" key="1">
    <source>
        <dbReference type="ARBA" id="ARBA00022664"/>
    </source>
</evidence>
<keyword evidence="1" id="KW-0507">mRNA processing</keyword>
<dbReference type="HOGENOM" id="CLU_1887015_0_0_1"/>
<evidence type="ECO:0000259" key="4">
    <source>
        <dbReference type="PROSITE" id="PS50158"/>
    </source>
</evidence>
<keyword evidence="2" id="KW-0862">Zinc</keyword>
<sequence length="135" mass="15486">MTPRYQQNQDYPPPQHQQTVPRTETRRPWYIQQRPYYTPSHRPLPQNAVHPNTAGTFGGSGVPMEIGSSNTQRQHRPNPNVTCYNCGERGHIARNCPHGKMAIRYMETEETKDTPTTSSLKEIEAPPKDFQKGQE</sequence>
<feature type="region of interest" description="Disordered" evidence="3">
    <location>
        <begin position="108"/>
        <end position="135"/>
    </location>
</feature>
<feature type="compositionally biased region" description="Basic and acidic residues" evidence="3">
    <location>
        <begin position="121"/>
        <end position="135"/>
    </location>
</feature>
<dbReference type="AlphaFoldDB" id="F8P919"/>
<dbReference type="GO" id="GO:0006397">
    <property type="term" value="P:mRNA processing"/>
    <property type="evidence" value="ECO:0007669"/>
    <property type="project" value="UniProtKB-KW"/>
</dbReference>
<gene>
    <name evidence="5" type="ORF">SERLADRAFT_442294</name>
</gene>
<dbReference type="EMBL" id="GL945441">
    <property type="protein sequence ID" value="EGO20148.1"/>
    <property type="molecule type" value="Genomic_DNA"/>
</dbReference>
<reference evidence="5" key="1">
    <citation type="submission" date="2011-04" db="EMBL/GenBank/DDBJ databases">
        <title>Evolution of plant cell wall degrading machinery underlies the functional diversity of forest fungi.</title>
        <authorList>
            <consortium name="US DOE Joint Genome Institute (JGI-PGF)"/>
            <person name="Eastwood D.C."/>
            <person name="Floudas D."/>
            <person name="Binder M."/>
            <person name="Majcherczyk A."/>
            <person name="Schneider P."/>
            <person name="Aerts A."/>
            <person name="Asiegbu F.O."/>
            <person name="Baker S.E."/>
            <person name="Barry K."/>
            <person name="Bendiksby M."/>
            <person name="Blumentritt M."/>
            <person name="Coutinho P.M."/>
            <person name="Cullen D."/>
            <person name="Cullen D."/>
            <person name="Gathman A."/>
            <person name="Goodell B."/>
            <person name="Henrissat B."/>
            <person name="Ihrmark K."/>
            <person name="Kauserud H."/>
            <person name="Kohler A."/>
            <person name="LaButti K."/>
            <person name="Lapidus A."/>
            <person name="Lavin J.L."/>
            <person name="Lee Y.-H."/>
            <person name="Lindquist E."/>
            <person name="Lilly W."/>
            <person name="Lucas S."/>
            <person name="Morin E."/>
            <person name="Murat C."/>
            <person name="Oguiza J.A."/>
            <person name="Park J."/>
            <person name="Pisabarro A.G."/>
            <person name="Riley R."/>
            <person name="Rosling A."/>
            <person name="Salamov A."/>
            <person name="Schmidt O."/>
            <person name="Schmutz J."/>
            <person name="Skrede I."/>
            <person name="Stenlid J."/>
            <person name="Wiebenga A."/>
            <person name="Xie X."/>
            <person name="Kues U."/>
            <person name="Hibbett D.S."/>
            <person name="Hoffmeister D."/>
            <person name="Hogberg N."/>
            <person name="Martin F."/>
            <person name="Grigoriev I.V."/>
            <person name="Watkinson S.C."/>
        </authorList>
    </citation>
    <scope>NUCLEOTIDE SEQUENCE</scope>
    <source>
        <strain evidence="5">S7.9</strain>
    </source>
</reference>
<evidence type="ECO:0000313" key="5">
    <source>
        <dbReference type="EMBL" id="EGO20148.1"/>
    </source>
</evidence>
<dbReference type="KEGG" id="sla:SERLADRAFT_442294"/>
<organism>
    <name type="scientific">Serpula lacrymans var. lacrymans (strain S7.9)</name>
    <name type="common">Dry rot fungus</name>
    <dbReference type="NCBI Taxonomy" id="578457"/>
    <lineage>
        <taxon>Eukaryota</taxon>
        <taxon>Fungi</taxon>
        <taxon>Dikarya</taxon>
        <taxon>Basidiomycota</taxon>
        <taxon>Agaricomycotina</taxon>
        <taxon>Agaricomycetes</taxon>
        <taxon>Agaricomycetidae</taxon>
        <taxon>Boletales</taxon>
        <taxon>Coniophorineae</taxon>
        <taxon>Serpulaceae</taxon>
        <taxon>Serpula</taxon>
    </lineage>
</organism>
<feature type="compositionally biased region" description="Polar residues" evidence="3">
    <location>
        <begin position="1"/>
        <end position="22"/>
    </location>
</feature>
<dbReference type="InterPro" id="IPR036875">
    <property type="entry name" value="Znf_CCHC_sf"/>
</dbReference>
<feature type="domain" description="CCHC-type" evidence="4">
    <location>
        <begin position="83"/>
        <end position="97"/>
    </location>
</feature>
<protein>
    <recommendedName>
        <fullName evidence="4">CCHC-type domain-containing protein</fullName>
    </recommendedName>
</protein>
<dbReference type="PROSITE" id="PS50158">
    <property type="entry name" value="ZF_CCHC"/>
    <property type="match status" value="1"/>
</dbReference>
<dbReference type="OrthoDB" id="2645169at2759"/>
<keyword evidence="2" id="KW-0863">Zinc-finger</keyword>
<dbReference type="SUPFAM" id="SSF57756">
    <property type="entry name" value="Retrovirus zinc finger-like domains"/>
    <property type="match status" value="1"/>
</dbReference>
<dbReference type="Gene3D" id="4.10.60.10">
    <property type="entry name" value="Zinc finger, CCHC-type"/>
    <property type="match status" value="1"/>
</dbReference>
<feature type="region of interest" description="Disordered" evidence="3">
    <location>
        <begin position="1"/>
        <end position="79"/>
    </location>
</feature>
<dbReference type="InterPro" id="IPR001878">
    <property type="entry name" value="Znf_CCHC"/>
</dbReference>
<dbReference type="RefSeq" id="XP_007322893.1">
    <property type="nucleotide sequence ID" value="XM_007322831.1"/>
</dbReference>
<name>F8P919_SERL9</name>
<feature type="compositionally biased region" description="Polar residues" evidence="3">
    <location>
        <begin position="67"/>
        <end position="79"/>
    </location>
</feature>
<dbReference type="SMART" id="SM00343">
    <property type="entry name" value="ZnF_C2HC"/>
    <property type="match status" value="1"/>
</dbReference>
<accession>F8P919</accession>
<dbReference type="GO" id="GO:0008270">
    <property type="term" value="F:zinc ion binding"/>
    <property type="evidence" value="ECO:0007669"/>
    <property type="project" value="UniProtKB-KW"/>
</dbReference>
<dbReference type="GO" id="GO:0003676">
    <property type="term" value="F:nucleic acid binding"/>
    <property type="evidence" value="ECO:0007669"/>
    <property type="project" value="InterPro"/>
</dbReference>
<evidence type="ECO:0000256" key="2">
    <source>
        <dbReference type="PROSITE-ProRule" id="PRU00047"/>
    </source>
</evidence>